<name>A0A2H3NM46_9BACT</name>
<dbReference type="Proteomes" id="UP000221024">
    <property type="component" value="Unassembled WGS sequence"/>
</dbReference>
<accession>A0A2H3NM46</accession>
<gene>
    <name evidence="2" type="ORF">CRI93_12360</name>
</gene>
<organism evidence="2 3">
    <name type="scientific">Longimonas halophila</name>
    <dbReference type="NCBI Taxonomy" id="1469170"/>
    <lineage>
        <taxon>Bacteria</taxon>
        <taxon>Pseudomonadati</taxon>
        <taxon>Rhodothermota</taxon>
        <taxon>Rhodothermia</taxon>
        <taxon>Rhodothermales</taxon>
        <taxon>Salisaetaceae</taxon>
        <taxon>Longimonas</taxon>
    </lineage>
</organism>
<dbReference type="InterPro" id="IPR058207">
    <property type="entry name" value="PID_CTERM"/>
</dbReference>
<protein>
    <submittedName>
        <fullName evidence="2">Uncharacterized protein</fullName>
    </submittedName>
</protein>
<dbReference type="NCBIfam" id="NF046080">
    <property type="entry name" value="PID_CTERM"/>
    <property type="match status" value="1"/>
</dbReference>
<evidence type="ECO:0000256" key="1">
    <source>
        <dbReference type="SAM" id="MobiDB-lite"/>
    </source>
</evidence>
<proteinExistence type="predicted"/>
<sequence length="92" mass="9602">MGAIERQLRASSRASAAERIPAWANADESITGPAFSMDEPPDPPLPGDPLNPNPPLPPDPVPVDGGLVLLALAGGTYGWRRLRTSDAAAPHE</sequence>
<reference evidence="2 3" key="1">
    <citation type="submission" date="2017-10" db="EMBL/GenBank/DDBJ databases">
        <title>Draft genome of Longimonas halophila.</title>
        <authorList>
            <person name="Goh K.M."/>
            <person name="Shamsir M.S."/>
            <person name="Lim S.W."/>
        </authorList>
    </citation>
    <scope>NUCLEOTIDE SEQUENCE [LARGE SCALE GENOMIC DNA]</scope>
    <source>
        <strain evidence="2 3">KCTC 42399</strain>
    </source>
</reference>
<evidence type="ECO:0000313" key="3">
    <source>
        <dbReference type="Proteomes" id="UP000221024"/>
    </source>
</evidence>
<dbReference type="AlphaFoldDB" id="A0A2H3NM46"/>
<feature type="compositionally biased region" description="Low complexity" evidence="1">
    <location>
        <begin position="9"/>
        <end position="19"/>
    </location>
</feature>
<comment type="caution">
    <text evidence="2">The sequence shown here is derived from an EMBL/GenBank/DDBJ whole genome shotgun (WGS) entry which is preliminary data.</text>
</comment>
<dbReference type="EMBL" id="PDEP01000012">
    <property type="protein sequence ID" value="PEN05694.1"/>
    <property type="molecule type" value="Genomic_DNA"/>
</dbReference>
<feature type="compositionally biased region" description="Pro residues" evidence="1">
    <location>
        <begin position="42"/>
        <end position="61"/>
    </location>
</feature>
<evidence type="ECO:0000313" key="2">
    <source>
        <dbReference type="EMBL" id="PEN05694.1"/>
    </source>
</evidence>
<keyword evidence="3" id="KW-1185">Reference proteome</keyword>
<feature type="region of interest" description="Disordered" evidence="1">
    <location>
        <begin position="1"/>
        <end position="64"/>
    </location>
</feature>